<organism evidence="6 7">
    <name type="scientific">Populus deltoides</name>
    <name type="common">Eastern poplar</name>
    <name type="synonym">Eastern cottonwood</name>
    <dbReference type="NCBI Taxonomy" id="3696"/>
    <lineage>
        <taxon>Eukaryota</taxon>
        <taxon>Viridiplantae</taxon>
        <taxon>Streptophyta</taxon>
        <taxon>Embryophyta</taxon>
        <taxon>Tracheophyta</taxon>
        <taxon>Spermatophyta</taxon>
        <taxon>Magnoliopsida</taxon>
        <taxon>eudicotyledons</taxon>
        <taxon>Gunneridae</taxon>
        <taxon>Pentapetalae</taxon>
        <taxon>rosids</taxon>
        <taxon>fabids</taxon>
        <taxon>Malpighiales</taxon>
        <taxon>Salicaceae</taxon>
        <taxon>Saliceae</taxon>
        <taxon>Populus</taxon>
    </lineage>
</organism>
<dbReference type="GO" id="GO:0005666">
    <property type="term" value="C:RNA polymerase III complex"/>
    <property type="evidence" value="ECO:0007669"/>
    <property type="project" value="InterPro"/>
</dbReference>
<dbReference type="GO" id="GO:0042797">
    <property type="term" value="P:tRNA transcription by RNA polymerase III"/>
    <property type="evidence" value="ECO:0007669"/>
    <property type="project" value="TreeGrafter"/>
</dbReference>
<keyword evidence="3" id="KW-0804">Transcription</keyword>
<keyword evidence="7" id="KW-1185">Reference proteome</keyword>
<reference evidence="6" key="1">
    <citation type="journal article" date="2021" name="J. Hered.">
        <title>Genome Assembly of Salicaceae Populus deltoides (Eastern Cottonwood) I-69 Based on Nanopore Sequencing and Hi-C Technologies.</title>
        <authorList>
            <person name="Bai S."/>
            <person name="Wu H."/>
            <person name="Zhang J."/>
            <person name="Pan Z."/>
            <person name="Zhao W."/>
            <person name="Li Z."/>
            <person name="Tong C."/>
        </authorList>
    </citation>
    <scope>NUCLEOTIDE SEQUENCE</scope>
    <source>
        <tissue evidence="6">Leaf</tissue>
    </source>
</reference>
<dbReference type="EMBL" id="JACEGQ020000006">
    <property type="protein sequence ID" value="KAH8505437.1"/>
    <property type="molecule type" value="Genomic_DNA"/>
</dbReference>
<feature type="compositionally biased region" description="Basic residues" evidence="5">
    <location>
        <begin position="12"/>
        <end position="24"/>
    </location>
</feature>
<comment type="subcellular location">
    <subcellularLocation>
        <location evidence="1">Nucleus</location>
    </subcellularLocation>
</comment>
<evidence type="ECO:0000256" key="1">
    <source>
        <dbReference type="ARBA" id="ARBA00004123"/>
    </source>
</evidence>
<accession>A0A8T2YK61</accession>
<dbReference type="InterPro" id="IPR007811">
    <property type="entry name" value="RPC4"/>
</dbReference>
<evidence type="ECO:0000313" key="6">
    <source>
        <dbReference type="EMBL" id="KAH8505437.1"/>
    </source>
</evidence>
<dbReference type="AlphaFoldDB" id="A0A8T2YK61"/>
<feature type="region of interest" description="Disordered" evidence="5">
    <location>
        <begin position="81"/>
        <end position="106"/>
    </location>
</feature>
<feature type="compositionally biased region" description="Polar residues" evidence="5">
    <location>
        <begin position="81"/>
        <end position="97"/>
    </location>
</feature>
<evidence type="ECO:0000256" key="5">
    <source>
        <dbReference type="SAM" id="MobiDB-lite"/>
    </source>
</evidence>
<evidence type="ECO:0000313" key="7">
    <source>
        <dbReference type="Proteomes" id="UP000807159"/>
    </source>
</evidence>
<evidence type="ECO:0000256" key="3">
    <source>
        <dbReference type="ARBA" id="ARBA00023163"/>
    </source>
</evidence>
<keyword evidence="4" id="KW-0539">Nucleus</keyword>
<dbReference type="Proteomes" id="UP000807159">
    <property type="component" value="Chromosome 6"/>
</dbReference>
<name>A0A8T2YK61_POPDE</name>
<dbReference type="PANTHER" id="PTHR13408:SF0">
    <property type="entry name" value="DNA-DIRECTED RNA POLYMERASE III SUBUNIT RPC4"/>
    <property type="match status" value="1"/>
</dbReference>
<comment type="caution">
    <text evidence="6">The sequence shown here is derived from an EMBL/GenBank/DDBJ whole genome shotgun (WGS) entry which is preliminary data.</text>
</comment>
<protein>
    <submittedName>
        <fullName evidence="6">Uncharacterized protein</fullName>
    </submittedName>
</protein>
<gene>
    <name evidence="6" type="ORF">H0E87_012616</name>
</gene>
<evidence type="ECO:0000256" key="4">
    <source>
        <dbReference type="ARBA" id="ARBA00023242"/>
    </source>
</evidence>
<dbReference type="PANTHER" id="PTHR13408">
    <property type="entry name" value="DNA-DIRECTED RNA POLYMERASE III"/>
    <property type="match status" value="1"/>
</dbReference>
<evidence type="ECO:0000256" key="2">
    <source>
        <dbReference type="ARBA" id="ARBA00022478"/>
    </source>
</evidence>
<feature type="region of interest" description="Disordered" evidence="5">
    <location>
        <begin position="1"/>
        <end position="33"/>
    </location>
</feature>
<dbReference type="GO" id="GO:0003677">
    <property type="term" value="F:DNA binding"/>
    <property type="evidence" value="ECO:0007669"/>
    <property type="project" value="InterPro"/>
</dbReference>
<feature type="compositionally biased region" description="Basic and acidic residues" evidence="5">
    <location>
        <begin position="1"/>
        <end position="11"/>
    </location>
</feature>
<keyword evidence="2" id="KW-0240">DNA-directed RNA polymerase</keyword>
<proteinExistence type="predicted"/>
<sequence>MESKPPQDAQRKYRFMPKAPPRRVPKPEVKTEKVENVDTLQAMNLMKQFQERSLKQKITNEKKVQKLDIAFGPGAAATKSFPSWSTINRDQGSSSHGNADAPGPREKEYIEPWDYYSNYPVSLPMRRPYSGNSAILDEEEFGEVSEAATYDENSTNSAVELGLMVCKLIIKDSIVLLLLFLKLSEFWFAGGKCRSKYALCSVTTNYAHDKAISYSSWP</sequence>